<organism evidence="12 13">
    <name type="scientific">Phragmitibacter flavus</name>
    <dbReference type="NCBI Taxonomy" id="2576071"/>
    <lineage>
        <taxon>Bacteria</taxon>
        <taxon>Pseudomonadati</taxon>
        <taxon>Verrucomicrobiota</taxon>
        <taxon>Verrucomicrobiia</taxon>
        <taxon>Verrucomicrobiales</taxon>
        <taxon>Verrucomicrobiaceae</taxon>
        <taxon>Phragmitibacter</taxon>
    </lineage>
</organism>
<dbReference type="SUPFAM" id="SSF53623">
    <property type="entry name" value="MurD-like peptide ligases, catalytic domain"/>
    <property type="match status" value="1"/>
</dbReference>
<evidence type="ECO:0000259" key="10">
    <source>
        <dbReference type="Pfam" id="PF02875"/>
    </source>
</evidence>
<gene>
    <name evidence="12" type="primary">mpl</name>
    <name evidence="12" type="ORF">FEM03_23205</name>
</gene>
<keyword evidence="7" id="KW-0131">Cell cycle</keyword>
<evidence type="ECO:0000313" key="13">
    <source>
        <dbReference type="Proteomes" id="UP000306196"/>
    </source>
</evidence>
<dbReference type="NCBIfam" id="TIGR01081">
    <property type="entry name" value="mpl"/>
    <property type="match status" value="1"/>
</dbReference>
<dbReference type="OrthoDB" id="9804126at2"/>
<dbReference type="Pfam" id="PF02875">
    <property type="entry name" value="Mur_ligase_C"/>
    <property type="match status" value="1"/>
</dbReference>
<evidence type="ECO:0000256" key="7">
    <source>
        <dbReference type="ARBA" id="ARBA00023306"/>
    </source>
</evidence>
<keyword evidence="1 12" id="KW-0436">Ligase</keyword>
<dbReference type="InterPro" id="IPR036615">
    <property type="entry name" value="Mur_ligase_C_dom_sf"/>
</dbReference>
<evidence type="ECO:0000256" key="1">
    <source>
        <dbReference type="ARBA" id="ARBA00022598"/>
    </source>
</evidence>
<keyword evidence="2" id="KW-0132">Cell division</keyword>
<dbReference type="Gene3D" id="3.90.190.20">
    <property type="entry name" value="Mur ligase, C-terminal domain"/>
    <property type="match status" value="1"/>
</dbReference>
<sequence length="460" mass="50325">MIKFKKFHFIGICGTAMGSVAAAFRERGYAISGSDDAVYPPMSTLLENLGVEIAKGYKPENLPPDADLYVIGNAVSRGNPEVEAVLEQKLPYTSLPEVLQWEVLQGKRNFVVSGTHGKTTTTSMLTWLLEENLKNPGYMIGGVPGNFEVGARFTDSEFFVIEGDEYDSAFFDKRSKFLRYLPEVVIVNNIEFDHADIFNSLDDILLSFSRLLRVVPKSGCVLLNGDAETCRSLIAACPAPVVTVGLGKDCDRRIVIKKAKPDHTDFTLNGVAFTVPMVGEFNVRNAAMAICAAQFAGLDDEEIRAAMLKFKGVQRRQTVVGEVNGITVIDDFGHHPTAIREALKGLKQMYPKRRLWALFEPRSNTSKRNTLQAELIEALSEADGSIIASVHAPEKVAEGLRLDVDAVAAAVKANGRESYHETGVDAIIERLKKGAKSGDVAVVFSNGGFDGIHKKLLERL</sequence>
<dbReference type="SUPFAM" id="SSF51984">
    <property type="entry name" value="MurCD N-terminal domain"/>
    <property type="match status" value="1"/>
</dbReference>
<dbReference type="Pfam" id="PF08245">
    <property type="entry name" value="Mur_ligase_M"/>
    <property type="match status" value="1"/>
</dbReference>
<dbReference type="GO" id="GO:0009252">
    <property type="term" value="P:peptidoglycan biosynthetic process"/>
    <property type="evidence" value="ECO:0007669"/>
    <property type="project" value="UniProtKB-KW"/>
</dbReference>
<feature type="domain" description="Mur ligase N-terminal catalytic" evidence="9">
    <location>
        <begin position="6"/>
        <end position="101"/>
    </location>
</feature>
<keyword evidence="8" id="KW-0961">Cell wall biogenesis/degradation</keyword>
<comment type="caution">
    <text evidence="12">The sequence shown here is derived from an EMBL/GenBank/DDBJ whole genome shotgun (WGS) entry which is preliminary data.</text>
</comment>
<dbReference type="Gene3D" id="3.40.50.720">
    <property type="entry name" value="NAD(P)-binding Rossmann-like Domain"/>
    <property type="match status" value="1"/>
</dbReference>
<keyword evidence="13" id="KW-1185">Reference proteome</keyword>
<dbReference type="InterPro" id="IPR000713">
    <property type="entry name" value="Mur_ligase_N"/>
</dbReference>
<feature type="domain" description="Mur ligase central" evidence="11">
    <location>
        <begin position="112"/>
        <end position="293"/>
    </location>
</feature>
<feature type="domain" description="Mur ligase C-terminal" evidence="10">
    <location>
        <begin position="315"/>
        <end position="447"/>
    </location>
</feature>
<evidence type="ECO:0000256" key="8">
    <source>
        <dbReference type="ARBA" id="ARBA00023316"/>
    </source>
</evidence>
<dbReference type="InterPro" id="IPR013221">
    <property type="entry name" value="Mur_ligase_cen"/>
</dbReference>
<dbReference type="GO" id="GO:0071555">
    <property type="term" value="P:cell wall organization"/>
    <property type="evidence" value="ECO:0007669"/>
    <property type="project" value="UniProtKB-KW"/>
</dbReference>
<evidence type="ECO:0000259" key="11">
    <source>
        <dbReference type="Pfam" id="PF08245"/>
    </source>
</evidence>
<evidence type="ECO:0000256" key="6">
    <source>
        <dbReference type="ARBA" id="ARBA00022984"/>
    </source>
</evidence>
<dbReference type="RefSeq" id="WP_138088707.1">
    <property type="nucleotide sequence ID" value="NZ_VAUV01000027.1"/>
</dbReference>
<dbReference type="Gene3D" id="3.40.1190.10">
    <property type="entry name" value="Mur-like, catalytic domain"/>
    <property type="match status" value="1"/>
</dbReference>
<evidence type="ECO:0000256" key="5">
    <source>
        <dbReference type="ARBA" id="ARBA00022960"/>
    </source>
</evidence>
<evidence type="ECO:0000313" key="12">
    <source>
        <dbReference type="EMBL" id="TLD68315.1"/>
    </source>
</evidence>
<dbReference type="InterPro" id="IPR005757">
    <property type="entry name" value="Mpl"/>
</dbReference>
<dbReference type="InterPro" id="IPR004101">
    <property type="entry name" value="Mur_ligase_C"/>
</dbReference>
<dbReference type="GO" id="GO:0051301">
    <property type="term" value="P:cell division"/>
    <property type="evidence" value="ECO:0007669"/>
    <property type="project" value="UniProtKB-KW"/>
</dbReference>
<dbReference type="EMBL" id="VAUV01000027">
    <property type="protein sequence ID" value="TLD68315.1"/>
    <property type="molecule type" value="Genomic_DNA"/>
</dbReference>
<dbReference type="GO" id="GO:0016881">
    <property type="term" value="F:acid-amino acid ligase activity"/>
    <property type="evidence" value="ECO:0007669"/>
    <property type="project" value="InterPro"/>
</dbReference>
<dbReference type="PANTHER" id="PTHR43445">
    <property type="entry name" value="UDP-N-ACETYLMURAMATE--L-ALANINE LIGASE-RELATED"/>
    <property type="match status" value="1"/>
</dbReference>
<keyword evidence="3" id="KW-0547">Nucleotide-binding</keyword>
<evidence type="ECO:0000256" key="4">
    <source>
        <dbReference type="ARBA" id="ARBA00022840"/>
    </source>
</evidence>
<name>A0A5R8K8N7_9BACT</name>
<evidence type="ECO:0000259" key="9">
    <source>
        <dbReference type="Pfam" id="PF01225"/>
    </source>
</evidence>
<dbReference type="AlphaFoldDB" id="A0A5R8K8N7"/>
<dbReference type="GO" id="GO:0005524">
    <property type="term" value="F:ATP binding"/>
    <property type="evidence" value="ECO:0007669"/>
    <property type="project" value="UniProtKB-KW"/>
</dbReference>
<dbReference type="SUPFAM" id="SSF53244">
    <property type="entry name" value="MurD-like peptide ligases, peptide-binding domain"/>
    <property type="match status" value="1"/>
</dbReference>
<protein>
    <submittedName>
        <fullName evidence="12">UDP-N-acetylmuramate:L-alanyl-gamma-D-glutamyl-meso-diaminopimelate ligase</fullName>
    </submittedName>
</protein>
<accession>A0A5R8K8N7</accession>
<dbReference type="InterPro" id="IPR050061">
    <property type="entry name" value="MurCDEF_pg_biosynth"/>
</dbReference>
<dbReference type="Pfam" id="PF01225">
    <property type="entry name" value="Mur_ligase"/>
    <property type="match status" value="1"/>
</dbReference>
<keyword evidence="5" id="KW-0133">Cell shape</keyword>
<reference evidence="12 13" key="1">
    <citation type="submission" date="2019-05" db="EMBL/GenBank/DDBJ databases">
        <title>Verrucobacter flavum gen. nov., sp. nov. a new member of the family Verrucomicrobiaceae.</title>
        <authorList>
            <person name="Szuroczki S."/>
            <person name="Abbaszade G."/>
            <person name="Szabo A."/>
            <person name="Felfoldi T."/>
            <person name="Schumann P."/>
            <person name="Boka K."/>
            <person name="Keki Z."/>
            <person name="Toumi M."/>
            <person name="Toth E."/>
        </authorList>
    </citation>
    <scope>NUCLEOTIDE SEQUENCE [LARGE SCALE GENOMIC DNA]</scope>
    <source>
        <strain evidence="12 13">MG-N-17</strain>
    </source>
</reference>
<dbReference type="PANTHER" id="PTHR43445:SF5">
    <property type="entry name" value="UDP-N-ACETYLMURAMATE--L-ALANYL-GAMMA-D-GLUTAMYL-MESO-2,6-DIAMINOHEPTANDIOATE LIGASE"/>
    <property type="match status" value="1"/>
</dbReference>
<dbReference type="Proteomes" id="UP000306196">
    <property type="component" value="Unassembled WGS sequence"/>
</dbReference>
<keyword evidence="4" id="KW-0067">ATP-binding</keyword>
<evidence type="ECO:0000256" key="3">
    <source>
        <dbReference type="ARBA" id="ARBA00022741"/>
    </source>
</evidence>
<keyword evidence="6" id="KW-0573">Peptidoglycan synthesis</keyword>
<dbReference type="GO" id="GO:0008360">
    <property type="term" value="P:regulation of cell shape"/>
    <property type="evidence" value="ECO:0007669"/>
    <property type="project" value="UniProtKB-KW"/>
</dbReference>
<evidence type="ECO:0000256" key="2">
    <source>
        <dbReference type="ARBA" id="ARBA00022618"/>
    </source>
</evidence>
<proteinExistence type="predicted"/>
<dbReference type="InterPro" id="IPR036565">
    <property type="entry name" value="Mur-like_cat_sf"/>
</dbReference>